<sequence length="82" mass="9281">MVVGRRYGMVNVEAWCGECGSMVGMVNAEAVPSPYWRCIRQQDAQHVDAHYHGGKRYGSFCAIFSSRLQREGCRVEPDRHSC</sequence>
<gene>
    <name evidence="1" type="ORF">CDAR_515131</name>
</gene>
<protein>
    <submittedName>
        <fullName evidence="1">Uncharacterized protein</fullName>
    </submittedName>
</protein>
<reference evidence="1 2" key="1">
    <citation type="submission" date="2021-06" db="EMBL/GenBank/DDBJ databases">
        <title>Caerostris darwini draft genome.</title>
        <authorList>
            <person name="Kono N."/>
            <person name="Arakawa K."/>
        </authorList>
    </citation>
    <scope>NUCLEOTIDE SEQUENCE [LARGE SCALE GENOMIC DNA]</scope>
</reference>
<evidence type="ECO:0000313" key="2">
    <source>
        <dbReference type="Proteomes" id="UP001054837"/>
    </source>
</evidence>
<keyword evidence="2" id="KW-1185">Reference proteome</keyword>
<organism evidence="1 2">
    <name type="scientific">Caerostris darwini</name>
    <dbReference type="NCBI Taxonomy" id="1538125"/>
    <lineage>
        <taxon>Eukaryota</taxon>
        <taxon>Metazoa</taxon>
        <taxon>Ecdysozoa</taxon>
        <taxon>Arthropoda</taxon>
        <taxon>Chelicerata</taxon>
        <taxon>Arachnida</taxon>
        <taxon>Araneae</taxon>
        <taxon>Araneomorphae</taxon>
        <taxon>Entelegynae</taxon>
        <taxon>Araneoidea</taxon>
        <taxon>Araneidae</taxon>
        <taxon>Caerostris</taxon>
    </lineage>
</organism>
<proteinExistence type="predicted"/>
<name>A0AAV4M8F0_9ARAC</name>
<accession>A0AAV4M8F0</accession>
<comment type="caution">
    <text evidence="1">The sequence shown here is derived from an EMBL/GenBank/DDBJ whole genome shotgun (WGS) entry which is preliminary data.</text>
</comment>
<dbReference type="AlphaFoldDB" id="A0AAV4M8F0"/>
<evidence type="ECO:0000313" key="1">
    <source>
        <dbReference type="EMBL" id="GIX68515.1"/>
    </source>
</evidence>
<dbReference type="Proteomes" id="UP001054837">
    <property type="component" value="Unassembled WGS sequence"/>
</dbReference>
<dbReference type="EMBL" id="BPLQ01000182">
    <property type="protein sequence ID" value="GIX68515.1"/>
    <property type="molecule type" value="Genomic_DNA"/>
</dbReference>